<dbReference type="AlphaFoldDB" id="A0A1I3LHQ8"/>
<dbReference type="EMBL" id="FOQH01000010">
    <property type="protein sequence ID" value="SFI84281.1"/>
    <property type="molecule type" value="Genomic_DNA"/>
</dbReference>
<dbReference type="InterPro" id="IPR018247">
    <property type="entry name" value="EF_Hand_1_Ca_BS"/>
</dbReference>
<reference evidence="2 3" key="1">
    <citation type="submission" date="2016-10" db="EMBL/GenBank/DDBJ databases">
        <authorList>
            <person name="de Groot N.N."/>
        </authorList>
    </citation>
    <scope>NUCLEOTIDE SEQUENCE [LARGE SCALE GENOMIC DNA]</scope>
    <source>
        <strain evidence="2 3">CGMCC 1.11030</strain>
    </source>
</reference>
<organism evidence="2 3">
    <name type="scientific">Albimonas pacifica</name>
    <dbReference type="NCBI Taxonomy" id="1114924"/>
    <lineage>
        <taxon>Bacteria</taxon>
        <taxon>Pseudomonadati</taxon>
        <taxon>Pseudomonadota</taxon>
        <taxon>Alphaproteobacteria</taxon>
        <taxon>Rhodobacterales</taxon>
        <taxon>Paracoccaceae</taxon>
        <taxon>Albimonas</taxon>
    </lineage>
</organism>
<evidence type="ECO:0000259" key="1">
    <source>
        <dbReference type="PROSITE" id="PS50222"/>
    </source>
</evidence>
<dbReference type="GO" id="GO:0005509">
    <property type="term" value="F:calcium ion binding"/>
    <property type="evidence" value="ECO:0007669"/>
    <property type="project" value="InterPro"/>
</dbReference>
<dbReference type="PROSITE" id="PS50222">
    <property type="entry name" value="EF_HAND_2"/>
    <property type="match status" value="1"/>
</dbReference>
<dbReference type="PROSITE" id="PS00018">
    <property type="entry name" value="EF_HAND_1"/>
    <property type="match status" value="1"/>
</dbReference>
<proteinExistence type="predicted"/>
<evidence type="ECO:0000313" key="3">
    <source>
        <dbReference type="Proteomes" id="UP000199377"/>
    </source>
</evidence>
<keyword evidence="3" id="KW-1185">Reference proteome</keyword>
<sequence length="103" mass="11010">MKARFIGNGQNDPEALTWGGVTFPLGEAVEVPEALAGRIAGNSHFEVVGDEDGDGDVDRDDLRATAEGLGIEVDGRWGETRLKREIKAAEKKAAKDAEDDGEE</sequence>
<dbReference type="OrthoDB" id="10007706at2"/>
<protein>
    <recommendedName>
        <fullName evidence="1">EF-hand domain-containing protein</fullName>
    </recommendedName>
</protein>
<name>A0A1I3LHQ8_9RHOB</name>
<dbReference type="STRING" id="1114924.SAMN05216258_11035"/>
<dbReference type="Proteomes" id="UP000199377">
    <property type="component" value="Unassembled WGS sequence"/>
</dbReference>
<feature type="domain" description="EF-hand" evidence="1">
    <location>
        <begin position="50"/>
        <end position="72"/>
    </location>
</feature>
<gene>
    <name evidence="2" type="ORF">SAMN05216258_11035</name>
</gene>
<dbReference type="InterPro" id="IPR002048">
    <property type="entry name" value="EF_hand_dom"/>
</dbReference>
<dbReference type="RefSeq" id="WP_092863099.1">
    <property type="nucleotide sequence ID" value="NZ_FOQH01000010.1"/>
</dbReference>
<accession>A0A1I3LHQ8</accession>
<evidence type="ECO:0000313" key="2">
    <source>
        <dbReference type="EMBL" id="SFI84281.1"/>
    </source>
</evidence>